<feature type="domain" description="PiggyBac transposable element-derived protein" evidence="2">
    <location>
        <begin position="125"/>
        <end position="314"/>
    </location>
</feature>
<evidence type="ECO:0000259" key="2">
    <source>
        <dbReference type="Pfam" id="PF13843"/>
    </source>
</evidence>
<dbReference type="PANTHER" id="PTHR46599:SF2">
    <property type="entry name" value="PIGGYBAC TRANSPOSABLE ELEMENT-DERIVED PROTEIN 4-LIKE"/>
    <property type="match status" value="1"/>
</dbReference>
<dbReference type="InterPro" id="IPR029526">
    <property type="entry name" value="PGBD"/>
</dbReference>
<feature type="domain" description="PiggyBac transposable element-derived protein" evidence="2">
    <location>
        <begin position="320"/>
        <end position="402"/>
    </location>
</feature>
<dbReference type="PANTHER" id="PTHR46599">
    <property type="entry name" value="PIGGYBAC TRANSPOSABLE ELEMENT-DERIVED PROTEIN 4"/>
    <property type="match status" value="1"/>
</dbReference>
<feature type="region of interest" description="Disordered" evidence="1">
    <location>
        <begin position="16"/>
        <end position="93"/>
    </location>
</feature>
<feature type="compositionally biased region" description="Polar residues" evidence="1">
    <location>
        <begin position="78"/>
        <end position="91"/>
    </location>
</feature>
<comment type="caution">
    <text evidence="3">The sequence shown here is derived from an EMBL/GenBank/DDBJ whole genome shotgun (WGS) entry which is preliminary data.</text>
</comment>
<dbReference type="EMBL" id="UYJE01010211">
    <property type="protein sequence ID" value="VDI80922.1"/>
    <property type="molecule type" value="Genomic_DNA"/>
</dbReference>
<name>A0A8B6HKL4_MYTGA</name>
<gene>
    <name evidence="3" type="ORF">MGAL_10B032612</name>
</gene>
<evidence type="ECO:0000313" key="3">
    <source>
        <dbReference type="EMBL" id="VDI80922.1"/>
    </source>
</evidence>
<dbReference type="OrthoDB" id="6150568at2759"/>
<feature type="compositionally biased region" description="Low complexity" evidence="1">
    <location>
        <begin position="26"/>
        <end position="36"/>
    </location>
</feature>
<accession>A0A8B6HKL4</accession>
<evidence type="ECO:0000313" key="4">
    <source>
        <dbReference type="Proteomes" id="UP000596742"/>
    </source>
</evidence>
<reference evidence="3" key="1">
    <citation type="submission" date="2018-11" db="EMBL/GenBank/DDBJ databases">
        <authorList>
            <person name="Alioto T."/>
            <person name="Alioto T."/>
        </authorList>
    </citation>
    <scope>NUCLEOTIDE SEQUENCE</scope>
</reference>
<protein>
    <recommendedName>
        <fullName evidence="2">PiggyBac transposable element-derived protein domain-containing protein</fullName>
    </recommendedName>
</protein>
<dbReference type="AlphaFoldDB" id="A0A8B6HKL4"/>
<dbReference type="Pfam" id="PF13843">
    <property type="entry name" value="DDE_Tnp_1_7"/>
    <property type="match status" value="2"/>
</dbReference>
<dbReference type="Proteomes" id="UP000596742">
    <property type="component" value="Unassembled WGS sequence"/>
</dbReference>
<organism evidence="3 4">
    <name type="scientific">Mytilus galloprovincialis</name>
    <name type="common">Mediterranean mussel</name>
    <dbReference type="NCBI Taxonomy" id="29158"/>
    <lineage>
        <taxon>Eukaryota</taxon>
        <taxon>Metazoa</taxon>
        <taxon>Spiralia</taxon>
        <taxon>Lophotrochozoa</taxon>
        <taxon>Mollusca</taxon>
        <taxon>Bivalvia</taxon>
        <taxon>Autobranchia</taxon>
        <taxon>Pteriomorphia</taxon>
        <taxon>Mytilida</taxon>
        <taxon>Mytiloidea</taxon>
        <taxon>Mytilidae</taxon>
        <taxon>Mytilinae</taxon>
        <taxon>Mytilus</taxon>
    </lineage>
</organism>
<evidence type="ECO:0000256" key="1">
    <source>
        <dbReference type="SAM" id="MobiDB-lite"/>
    </source>
</evidence>
<sequence length="506" mass="58468">MDIFLSSQSSQFSGFVLSDLEDESDSPGSVSPPSSVRTSELSFEEESDGASDLSDRNPDSDIEEDNDELPDSDGEYDSQLSEIPSSQLTSTSDEDFWSEQLEDIDIPDFSEMTGPVHMLPLNAQAVDFFQLFFEERFFQHLTEQTNLYAQQTSENDQHWEEVTTAEIKAFIGINILMGVMQLSSYRLYWSSDPFLGNTGIRSVMTENRFSKLYQYIHVNNNQTAVPRDSEGFDKLHKVRPMINMVEHTFKDHYKPKQNQTVDEAMVKYKGRFSIKQYMPGKPIKRGMKVWMRSDSTSGYCHQFNVYMGKDDPNKGPKLGEKVVHFLSTNSNPTGEGSTFRREKNGNRVEIDRPPPVEGYHNYMGGVDRNNQLRAKTPVGRPAKKWWKYLFFYMINLCITNGYIVLSESVGYPPRKKRYSLLDFRIEVAKQLIGNFTKRTRKTVNKQPNKDHVSVRLNRNKRRCKWCTKQGEKKRKETVYGCINCNIHLCKESCFGQYHEEHGLPFN</sequence>
<feature type="compositionally biased region" description="Acidic residues" evidence="1">
    <location>
        <begin position="60"/>
        <end position="76"/>
    </location>
</feature>
<keyword evidence="4" id="KW-1185">Reference proteome</keyword>
<proteinExistence type="predicted"/>